<keyword evidence="2" id="KW-1185">Reference proteome</keyword>
<protein>
    <submittedName>
        <fullName evidence="1">Extracellular solute-binding protein</fullName>
    </submittedName>
</protein>
<name>A0ACD5A6Q9_9ACTN</name>
<dbReference type="EMBL" id="CP146022">
    <property type="protein sequence ID" value="WWQ62877.1"/>
    <property type="molecule type" value="Genomic_DNA"/>
</dbReference>
<accession>A0ACD5A6Q9</accession>
<organism evidence="1 2">
    <name type="scientific">Streptomyces citrinus</name>
    <dbReference type="NCBI Taxonomy" id="3118173"/>
    <lineage>
        <taxon>Bacteria</taxon>
        <taxon>Bacillati</taxon>
        <taxon>Actinomycetota</taxon>
        <taxon>Actinomycetes</taxon>
        <taxon>Kitasatosporales</taxon>
        <taxon>Streptomycetaceae</taxon>
        <taxon>Streptomyces</taxon>
    </lineage>
</organism>
<reference evidence="1" key="1">
    <citation type="journal article" date="2025" name="Int. J. Syst. Evol. Microbiol.">
        <title>Streptomyces citrinus sp. nov., with yellow diffusible pigment.</title>
        <authorList>
            <person name="He Y."/>
            <person name="Yang E."/>
            <person name="Xu J."/>
            <person name="Sun Y."/>
            <person name="Sun L."/>
        </authorList>
    </citation>
    <scope>NUCLEOTIDE SEQUENCE</scope>
    <source>
        <strain evidence="1">Q6</strain>
    </source>
</reference>
<sequence>MRTMWRRACGLTVAPLVMASAVACGGGSDQAAEGTTLRVIVNITPNLTEKYWNDLFATYEKAHPGVTVKLELTGTISADAKLRQDLAAGDPPDVAQQITPTADTASLFADLSDQAWTAKTPLADQYAVDGKHYVVGVGEQIQSLVFYDKAAFKKAGLDATGIKTMDQFTAAMGELKDAGYKPLQTAGQWVTGSQFSMMADAGVLTEDPKWTAKRNRGKASFADSGYLSYLRTYKKWIDQGYLDKSALGLTYADGQTAFLNGKSAMYIMGSFFVPAADAAKKSDDIGVFTMPTDGTYPSGQFGNISNPYTVVNKSRHKAEAIEFVKWATTDPQAIKSQLASDGNLREGFTYPMSSLGTSVQKILDKAPSVLVKSGDSQPIAGFSDELNKQVQSLYTGASPQAVADGLDKWWNSQG</sequence>
<proteinExistence type="predicted"/>
<evidence type="ECO:0000313" key="2">
    <source>
        <dbReference type="Proteomes" id="UP001432251"/>
    </source>
</evidence>
<dbReference type="Proteomes" id="UP001432251">
    <property type="component" value="Chromosome"/>
</dbReference>
<evidence type="ECO:0000313" key="1">
    <source>
        <dbReference type="EMBL" id="WWQ62877.1"/>
    </source>
</evidence>
<gene>
    <name evidence="1" type="ORF">V2W30_05550</name>
</gene>